<dbReference type="Pfam" id="PF01678">
    <property type="entry name" value="DAP_epimerase"/>
    <property type="match status" value="2"/>
</dbReference>
<evidence type="ECO:0000256" key="4">
    <source>
        <dbReference type="ARBA" id="ARBA00022490"/>
    </source>
</evidence>
<dbReference type="EC" id="5.1.1.7" evidence="3 9"/>
<feature type="binding site" evidence="9">
    <location>
        <begin position="76"/>
        <end position="77"/>
    </location>
    <ligand>
        <name>substrate</name>
    </ligand>
</feature>
<dbReference type="PANTHER" id="PTHR31689:SF0">
    <property type="entry name" value="DIAMINOPIMELATE EPIMERASE"/>
    <property type="match status" value="1"/>
</dbReference>
<proteinExistence type="inferred from homology"/>
<keyword evidence="7 9" id="KW-0413">Isomerase</keyword>
<feature type="active site" evidence="10">
    <location>
        <position position="75"/>
    </location>
</feature>
<evidence type="ECO:0000256" key="10">
    <source>
        <dbReference type="PROSITE-ProRule" id="PRU10125"/>
    </source>
</evidence>
<dbReference type="UniPathway" id="UPA00034">
    <property type="reaction ID" value="UER00025"/>
</dbReference>
<dbReference type="SUPFAM" id="SSF54506">
    <property type="entry name" value="Diaminopimelate epimerase-like"/>
    <property type="match status" value="1"/>
</dbReference>
<feature type="active site" description="Proton donor" evidence="9">
    <location>
        <position position="75"/>
    </location>
</feature>
<protein>
    <recommendedName>
        <fullName evidence="3 9">Diaminopimelate epimerase</fullName>
        <shortName evidence="9">DAP epimerase</shortName>
        <ecNumber evidence="3 9">5.1.1.7</ecNumber>
    </recommendedName>
    <alternativeName>
        <fullName evidence="9">PLP-independent amino acid racemase</fullName>
    </alternativeName>
</protein>
<sequence>MKLTFTKMHGAGNDFVVLDGIHQQIALSAEQWRHIADRRFGIGADQILVVEKAQQPGIDFRYRIYNADGGEVEQCGNGARAFVRFVTEKKLTDKRKIRVETMSGVIEPRLEDDDGITVDMGAPILTPAEVPFDSSGLAGRREGEETLWPLDVGGGTCWIGAVSMGNPHAVQVVDDVDNAPVQQHGALIERHARFPRRVNAGFMQIVGPHEIRLRVFERGAGETLACGTGACAAVVSGIRRGLLTSPVTVHTRGGDLSIAWAGGQSPVEMTGPAVTVFEGEIEL</sequence>
<reference evidence="11" key="1">
    <citation type="journal article" date="2014" name="Int. J. Syst. Evol. Microbiol.">
        <title>Complete genome sequence of Corynebacterium casei LMG S-19264T (=DSM 44701T), isolated from a smear-ripened cheese.</title>
        <authorList>
            <consortium name="US DOE Joint Genome Institute (JGI-PGF)"/>
            <person name="Walter F."/>
            <person name="Albersmeier A."/>
            <person name="Kalinowski J."/>
            <person name="Ruckert C."/>
        </authorList>
    </citation>
    <scope>NUCLEOTIDE SEQUENCE</scope>
    <source>
        <strain evidence="11">CCM 7086</strain>
    </source>
</reference>
<accession>A0A8J2UMP0</accession>
<comment type="pathway">
    <text evidence="1 9">Amino-acid biosynthesis; L-lysine biosynthesis via DAP pathway; DL-2,6-diaminopimelate from LL-2,6-diaminopimelate: step 1/1.</text>
</comment>
<dbReference type="AlphaFoldDB" id="A0A8J2UMP0"/>
<feature type="binding site" evidence="9">
    <location>
        <begin position="227"/>
        <end position="228"/>
    </location>
    <ligand>
        <name>substrate</name>
    </ligand>
</feature>
<feature type="binding site" evidence="9">
    <location>
        <begin position="217"/>
        <end position="218"/>
    </location>
    <ligand>
        <name>substrate</name>
    </ligand>
</feature>
<dbReference type="InterPro" id="IPR001653">
    <property type="entry name" value="DAP_epimerase_DapF"/>
</dbReference>
<feature type="site" description="Could be important to modulate the pK values of the two catalytic cysteine residues" evidence="9">
    <location>
        <position position="217"/>
    </location>
</feature>
<comment type="function">
    <text evidence="9">Catalyzes the stereoinversion of LL-2,6-diaminopimelate (L,L-DAP) to meso-diaminopimelate (meso-DAP), a precursor of L-lysine and an essential component of the bacterial peptidoglycan.</text>
</comment>
<dbReference type="Proteomes" id="UP000620266">
    <property type="component" value="Unassembled WGS sequence"/>
</dbReference>
<keyword evidence="4 9" id="KW-0963">Cytoplasm</keyword>
<keyword evidence="6 9" id="KW-0457">Lysine biosynthesis</keyword>
<evidence type="ECO:0000256" key="7">
    <source>
        <dbReference type="ARBA" id="ARBA00023235"/>
    </source>
</evidence>
<evidence type="ECO:0000313" key="12">
    <source>
        <dbReference type="Proteomes" id="UP000620266"/>
    </source>
</evidence>
<dbReference type="FunFam" id="3.10.310.10:FF:000001">
    <property type="entry name" value="Diaminopimelate epimerase"/>
    <property type="match status" value="1"/>
</dbReference>
<organism evidence="11 12">
    <name type="scientific">Oxalicibacterium flavum</name>
    <dbReference type="NCBI Taxonomy" id="179467"/>
    <lineage>
        <taxon>Bacteria</taxon>
        <taxon>Pseudomonadati</taxon>
        <taxon>Pseudomonadota</taxon>
        <taxon>Betaproteobacteria</taxon>
        <taxon>Burkholderiales</taxon>
        <taxon>Oxalobacteraceae</taxon>
        <taxon>Oxalicibacterium</taxon>
    </lineage>
</organism>
<comment type="similarity">
    <text evidence="2 9">Belongs to the diaminopimelate epimerase family.</text>
</comment>
<dbReference type="GO" id="GO:0005829">
    <property type="term" value="C:cytosol"/>
    <property type="evidence" value="ECO:0007669"/>
    <property type="project" value="TreeGrafter"/>
</dbReference>
<reference evidence="11" key="2">
    <citation type="submission" date="2020-09" db="EMBL/GenBank/DDBJ databases">
        <authorList>
            <person name="Sun Q."/>
            <person name="Sedlacek I."/>
        </authorList>
    </citation>
    <scope>NUCLEOTIDE SEQUENCE</scope>
    <source>
        <strain evidence="11">CCM 7086</strain>
    </source>
</reference>
<feature type="binding site" evidence="9">
    <location>
        <position position="66"/>
    </location>
    <ligand>
        <name>substrate</name>
    </ligand>
</feature>
<keyword evidence="5 9" id="KW-0028">Amino-acid biosynthesis</keyword>
<evidence type="ECO:0000256" key="1">
    <source>
        <dbReference type="ARBA" id="ARBA00005196"/>
    </source>
</evidence>
<evidence type="ECO:0000256" key="8">
    <source>
        <dbReference type="ARBA" id="ARBA00051712"/>
    </source>
</evidence>
<evidence type="ECO:0000256" key="9">
    <source>
        <dbReference type="HAMAP-Rule" id="MF_00197"/>
    </source>
</evidence>
<dbReference type="GO" id="GO:0009089">
    <property type="term" value="P:lysine biosynthetic process via diaminopimelate"/>
    <property type="evidence" value="ECO:0007669"/>
    <property type="project" value="UniProtKB-UniRule"/>
</dbReference>
<dbReference type="RefSeq" id="WP_188395593.1">
    <property type="nucleotide sequence ID" value="NZ_BMCG01000003.1"/>
</dbReference>
<feature type="active site" description="Proton acceptor" evidence="9">
    <location>
        <position position="226"/>
    </location>
</feature>
<feature type="site" description="Could be important to modulate the pK values of the two catalytic cysteine residues" evidence="9">
    <location>
        <position position="168"/>
    </location>
</feature>
<comment type="catalytic activity">
    <reaction evidence="8 9">
        <text>(2S,6S)-2,6-diaminopimelate = meso-2,6-diaminopimelate</text>
        <dbReference type="Rhea" id="RHEA:15393"/>
        <dbReference type="ChEBI" id="CHEBI:57609"/>
        <dbReference type="ChEBI" id="CHEBI:57791"/>
        <dbReference type="EC" id="5.1.1.7"/>
    </reaction>
</comment>
<dbReference type="PANTHER" id="PTHR31689">
    <property type="entry name" value="DIAMINOPIMELATE EPIMERASE, CHLOROPLASTIC"/>
    <property type="match status" value="1"/>
</dbReference>
<keyword evidence="12" id="KW-1185">Reference proteome</keyword>
<dbReference type="InterPro" id="IPR018510">
    <property type="entry name" value="DAP_epimerase_AS"/>
</dbReference>
<dbReference type="EMBL" id="BMCG01000003">
    <property type="protein sequence ID" value="GGC06620.1"/>
    <property type="molecule type" value="Genomic_DNA"/>
</dbReference>
<comment type="caution">
    <text evidence="11">The sequence shown here is derived from an EMBL/GenBank/DDBJ whole genome shotgun (WGS) entry which is preliminary data.</text>
</comment>
<evidence type="ECO:0000256" key="6">
    <source>
        <dbReference type="ARBA" id="ARBA00023154"/>
    </source>
</evidence>
<feature type="binding site" evidence="9">
    <location>
        <position position="166"/>
    </location>
    <ligand>
        <name>substrate</name>
    </ligand>
</feature>
<feature type="binding site" evidence="9">
    <location>
        <position position="46"/>
    </location>
    <ligand>
        <name>substrate</name>
    </ligand>
</feature>
<comment type="subunit">
    <text evidence="9">Homodimer.</text>
</comment>
<feature type="binding site" evidence="9">
    <location>
        <position position="13"/>
    </location>
    <ligand>
        <name>substrate</name>
    </ligand>
</feature>
<evidence type="ECO:0000256" key="3">
    <source>
        <dbReference type="ARBA" id="ARBA00013080"/>
    </source>
</evidence>
<dbReference type="GO" id="GO:0008837">
    <property type="term" value="F:diaminopimelate epimerase activity"/>
    <property type="evidence" value="ECO:0007669"/>
    <property type="project" value="UniProtKB-UniRule"/>
</dbReference>
<dbReference type="Gene3D" id="3.10.310.10">
    <property type="entry name" value="Diaminopimelate Epimerase, Chain A, domain 1"/>
    <property type="match status" value="2"/>
</dbReference>
<dbReference type="PROSITE" id="PS01326">
    <property type="entry name" value="DAP_EPIMERASE"/>
    <property type="match status" value="1"/>
</dbReference>
<feature type="binding site" evidence="9">
    <location>
        <position position="199"/>
    </location>
    <ligand>
        <name>substrate</name>
    </ligand>
</feature>
<evidence type="ECO:0000256" key="5">
    <source>
        <dbReference type="ARBA" id="ARBA00022605"/>
    </source>
</evidence>
<name>A0A8J2UMP0_9BURK</name>
<gene>
    <name evidence="9 11" type="primary">dapF</name>
    <name evidence="11" type="ORF">GCM10007205_14800</name>
</gene>
<comment type="subcellular location">
    <subcellularLocation>
        <location evidence="9">Cytoplasm</location>
    </subcellularLocation>
</comment>
<evidence type="ECO:0000313" key="11">
    <source>
        <dbReference type="EMBL" id="GGC06620.1"/>
    </source>
</evidence>
<dbReference type="HAMAP" id="MF_00197">
    <property type="entry name" value="DAP_epimerase"/>
    <property type="match status" value="1"/>
</dbReference>
<dbReference type="NCBIfam" id="TIGR00652">
    <property type="entry name" value="DapF"/>
    <property type="match status" value="1"/>
</dbReference>
<evidence type="ECO:0000256" key="2">
    <source>
        <dbReference type="ARBA" id="ARBA00010219"/>
    </source>
</evidence>